<dbReference type="Proteomes" id="UP000695562">
    <property type="component" value="Unassembled WGS sequence"/>
</dbReference>
<reference evidence="4" key="1">
    <citation type="submission" date="2020-01" db="EMBL/GenBank/DDBJ databases">
        <title>Development of genomics and gene disruption for Polysphondylium violaceum indicates a role for the polyketide synthase stlB in stalk morphogenesis.</title>
        <authorList>
            <person name="Narita B."/>
            <person name="Kawabe Y."/>
            <person name="Kin K."/>
            <person name="Saito T."/>
            <person name="Gibbs R."/>
            <person name="Kuspa A."/>
            <person name="Muzny D."/>
            <person name="Queller D."/>
            <person name="Richards S."/>
            <person name="Strassman J."/>
            <person name="Sucgang R."/>
            <person name="Worley K."/>
            <person name="Schaap P."/>
        </authorList>
    </citation>
    <scope>NUCLEOTIDE SEQUENCE</scope>
    <source>
        <strain evidence="4">QSvi11</strain>
    </source>
</reference>
<dbReference type="InterPro" id="IPR006073">
    <property type="entry name" value="GTP-bd"/>
</dbReference>
<dbReference type="InterPro" id="IPR031167">
    <property type="entry name" value="G_OBG"/>
</dbReference>
<dbReference type="CDD" id="cd01899">
    <property type="entry name" value="Ygr210"/>
    <property type="match status" value="1"/>
</dbReference>
<dbReference type="AlphaFoldDB" id="A0A8J4PU45"/>
<dbReference type="FunFam" id="1.10.8.470:FF:000001">
    <property type="entry name" value="GTP-binding protein homolog"/>
    <property type="match status" value="1"/>
</dbReference>
<dbReference type="SUPFAM" id="SSF52540">
    <property type="entry name" value="P-loop containing nucleoside triphosphate hydrolases"/>
    <property type="match status" value="1"/>
</dbReference>
<evidence type="ECO:0000313" key="5">
    <source>
        <dbReference type="Proteomes" id="UP000695562"/>
    </source>
</evidence>
<dbReference type="InterPro" id="IPR012675">
    <property type="entry name" value="Beta-grasp_dom_sf"/>
</dbReference>
<dbReference type="Gene3D" id="3.10.20.30">
    <property type="match status" value="1"/>
</dbReference>
<dbReference type="PRINTS" id="PR00326">
    <property type="entry name" value="GTP1OBG"/>
</dbReference>
<accession>A0A8J4PU45</accession>
<gene>
    <name evidence="4" type="ORF">CYY_005061</name>
</gene>
<dbReference type="FunFam" id="3.10.20.30:FF:000037">
    <property type="entry name" value="YGR210C-like protein"/>
    <property type="match status" value="1"/>
</dbReference>
<dbReference type="PROSITE" id="PS51710">
    <property type="entry name" value="G_OBG"/>
    <property type="match status" value="1"/>
</dbReference>
<dbReference type="PANTHER" id="PTHR23305">
    <property type="entry name" value="OBG GTPASE FAMILY"/>
    <property type="match status" value="1"/>
</dbReference>
<evidence type="ECO:0000256" key="2">
    <source>
        <dbReference type="ARBA" id="ARBA00023134"/>
    </source>
</evidence>
<name>A0A8J4PU45_9MYCE</name>
<proteinExistence type="predicted"/>
<dbReference type="OrthoDB" id="545683at2759"/>
<evidence type="ECO:0000313" key="4">
    <source>
        <dbReference type="EMBL" id="KAF2073642.1"/>
    </source>
</evidence>
<dbReference type="GO" id="GO:0005737">
    <property type="term" value="C:cytoplasm"/>
    <property type="evidence" value="ECO:0007669"/>
    <property type="project" value="TreeGrafter"/>
</dbReference>
<evidence type="ECO:0000259" key="3">
    <source>
        <dbReference type="PROSITE" id="PS51710"/>
    </source>
</evidence>
<dbReference type="Pfam" id="PF08438">
    <property type="entry name" value="YGR210-like_G4"/>
    <property type="match status" value="1"/>
</dbReference>
<dbReference type="CDD" id="cd04938">
    <property type="entry name" value="TGS_Obg"/>
    <property type="match status" value="1"/>
</dbReference>
<keyword evidence="1" id="KW-0547">Nucleotide-binding</keyword>
<evidence type="ECO:0000256" key="1">
    <source>
        <dbReference type="ARBA" id="ARBA00022741"/>
    </source>
</evidence>
<dbReference type="PANTHER" id="PTHR23305:SF1">
    <property type="entry name" value="OBG-TYPE G DOMAIN-CONTAINING PROTEIN"/>
    <property type="match status" value="1"/>
</dbReference>
<dbReference type="InterPro" id="IPR027417">
    <property type="entry name" value="P-loop_NTPase"/>
</dbReference>
<dbReference type="GO" id="GO:0016887">
    <property type="term" value="F:ATP hydrolysis activity"/>
    <property type="evidence" value="ECO:0007669"/>
    <property type="project" value="TreeGrafter"/>
</dbReference>
<dbReference type="InterPro" id="IPR012676">
    <property type="entry name" value="TGS-like"/>
</dbReference>
<dbReference type="InterPro" id="IPR013646">
    <property type="entry name" value="YGR210-like_G4"/>
</dbReference>
<keyword evidence="2" id="KW-0342">GTP-binding</keyword>
<sequence>MSHELVIGCVGKPSAGKSSFLNAATDSNAKVGNYPFTTIEPNYGITYYPTECPCKRFDKISVCSPRYGRCEQGTRFIPVKMLDVAGLVPGASEGLGLGNQFLDDLRSAHVLLHVVDVSGTTNEKGEETTGYDPINDIQWLKDEIHQWIYNNLWKRWGNIIRKQKATKVQADSILHKKLSGYGTRLFVVKEALERIDLKEPISLDGWDQDQLHKFVDSFLDVRFPTVLVLNKVDQSASDQNISRICSRYPDYAMIPTSALAECFLKKMRQQGYIQYKEGDDNFYTSDTVSTLKVCDEKVKGRLDKLQDLVLFRYGGTGVQLAIKTAVELKKFIPVYPVKNLKTLSCSIKGGDVLRDCMLVSKGTQVREFAGMLHPDLEKYYLYAEGINGQRLGESDEIQENNNIIKYTTAALESVGKDKDKDDDK</sequence>
<dbReference type="SUPFAM" id="SSF81271">
    <property type="entry name" value="TGS-like"/>
    <property type="match status" value="1"/>
</dbReference>
<organism evidence="4 5">
    <name type="scientific">Polysphondylium violaceum</name>
    <dbReference type="NCBI Taxonomy" id="133409"/>
    <lineage>
        <taxon>Eukaryota</taxon>
        <taxon>Amoebozoa</taxon>
        <taxon>Evosea</taxon>
        <taxon>Eumycetozoa</taxon>
        <taxon>Dictyostelia</taxon>
        <taxon>Dictyosteliales</taxon>
        <taxon>Dictyosteliaceae</taxon>
        <taxon>Polysphondylium</taxon>
    </lineage>
</organism>
<dbReference type="Pfam" id="PF01926">
    <property type="entry name" value="MMR_HSR1"/>
    <property type="match status" value="1"/>
</dbReference>
<keyword evidence="5" id="KW-1185">Reference proteome</keyword>
<dbReference type="GO" id="GO:0005525">
    <property type="term" value="F:GTP binding"/>
    <property type="evidence" value="ECO:0007669"/>
    <property type="project" value="UniProtKB-KW"/>
</dbReference>
<protein>
    <recommendedName>
        <fullName evidence="3">OBG-type G domain-containing protein</fullName>
    </recommendedName>
</protein>
<feature type="domain" description="OBG-type G" evidence="3">
    <location>
        <begin position="5"/>
        <end position="276"/>
    </location>
</feature>
<dbReference type="Gene3D" id="1.10.8.470">
    <property type="match status" value="1"/>
</dbReference>
<comment type="caution">
    <text evidence="4">The sequence shown here is derived from an EMBL/GenBank/DDBJ whole genome shotgun (WGS) entry which is preliminary data.</text>
</comment>
<dbReference type="EMBL" id="AJWJ01000192">
    <property type="protein sequence ID" value="KAF2073642.1"/>
    <property type="molecule type" value="Genomic_DNA"/>
</dbReference>
<dbReference type="Gene3D" id="3.40.50.300">
    <property type="entry name" value="P-loop containing nucleotide triphosphate hydrolases"/>
    <property type="match status" value="1"/>
</dbReference>